<sequence>MTAELALFEVDAATPVVGGIRPQSDRRLLGAVYTPDLLARWVASLLRSHSRRPIRRVLDPACGDGALLGAVSAEVPELESVVGIDLSAAATNEVKVRWGERATTLVADSLRLTAPAVSDADAAIMNPPWGAELDISRAELRELGYELANGQYDSWDLFVEWSVKALPVGTTVAAILPDAIFLPEHEAARRLLLTRTRLHSVARLGEGWFEGVFRGVAVIVFTTGEVTDGTIQCIRLPYHARRRIRDGSVTLAEEVTRIETVCEQREWAADPAANFLPAGSAEAARSIRHIESRGGKWTSWVTAGRGVEMGKSGALVRCGACGIHRQPPRAGDPMCTACGNTFSWEVVTAASLQDPADPAGWVPLIVGEDVRRYDASPSRWLRIGLDGVQYKDESLYAGDKLLVRKTGLGLNASLDTSGSYTTQVVFHYTPKPHAPEFVLDYLEGMLCSRVLLAVHLSRTGETEWRSHPYVTPKVLSTLPIPTPKPDTPDWLQAQAIARAARNVRSAPMEGRAEAESAVDRLVAGLYGLDSEGCAWVDSVLSGTQSLQAFAHLRTEAAGRLQAERAA</sequence>
<evidence type="ECO:0000256" key="3">
    <source>
        <dbReference type="ARBA" id="ARBA00022691"/>
    </source>
</evidence>
<dbReference type="SUPFAM" id="SSF53335">
    <property type="entry name" value="S-adenosyl-L-methionine-dependent methyltransferases"/>
    <property type="match status" value="1"/>
</dbReference>
<feature type="domain" description="TaqI-like C-terminal specificity" evidence="5">
    <location>
        <begin position="363"/>
        <end position="480"/>
    </location>
</feature>
<dbReference type="InterPro" id="IPR050953">
    <property type="entry name" value="N4_N6_ade-DNA_methylase"/>
</dbReference>
<proteinExistence type="predicted"/>
<dbReference type="GO" id="GO:0008168">
    <property type="term" value="F:methyltransferase activity"/>
    <property type="evidence" value="ECO:0007669"/>
    <property type="project" value="UniProtKB-KW"/>
</dbReference>
<keyword evidence="3" id="KW-0949">S-adenosyl-L-methionine</keyword>
<dbReference type="InterPro" id="IPR003356">
    <property type="entry name" value="DNA_methylase_A-5"/>
</dbReference>
<comment type="caution">
    <text evidence="6">The sequence shown here is derived from an EMBL/GenBank/DDBJ whole genome shotgun (WGS) entry which is preliminary data.</text>
</comment>
<dbReference type="EMBL" id="JAVDYG010000001">
    <property type="protein sequence ID" value="MDR7362384.1"/>
    <property type="molecule type" value="Genomic_DNA"/>
</dbReference>
<dbReference type="PRINTS" id="PR00507">
    <property type="entry name" value="N12N6MTFRASE"/>
</dbReference>
<evidence type="ECO:0000313" key="7">
    <source>
        <dbReference type="Proteomes" id="UP001183648"/>
    </source>
</evidence>
<feature type="domain" description="DNA methylase adenine-specific" evidence="4">
    <location>
        <begin position="29"/>
        <end position="263"/>
    </location>
</feature>
<organism evidence="6 7">
    <name type="scientific">Nocardioides marmoribigeumensis</name>
    <dbReference type="NCBI Taxonomy" id="433649"/>
    <lineage>
        <taxon>Bacteria</taxon>
        <taxon>Bacillati</taxon>
        <taxon>Actinomycetota</taxon>
        <taxon>Actinomycetes</taxon>
        <taxon>Propionibacteriales</taxon>
        <taxon>Nocardioidaceae</taxon>
        <taxon>Nocardioides</taxon>
    </lineage>
</organism>
<dbReference type="Pfam" id="PF02384">
    <property type="entry name" value="N6_Mtase"/>
    <property type="match status" value="1"/>
</dbReference>
<name>A0ABU2BWF3_9ACTN</name>
<keyword evidence="1 6" id="KW-0489">Methyltransferase</keyword>
<keyword evidence="7" id="KW-1185">Reference proteome</keyword>
<evidence type="ECO:0000256" key="1">
    <source>
        <dbReference type="ARBA" id="ARBA00022603"/>
    </source>
</evidence>
<dbReference type="CDD" id="cd02440">
    <property type="entry name" value="AdoMet_MTases"/>
    <property type="match status" value="1"/>
</dbReference>
<keyword evidence="2" id="KW-0808">Transferase</keyword>
<evidence type="ECO:0000259" key="5">
    <source>
        <dbReference type="Pfam" id="PF12950"/>
    </source>
</evidence>
<dbReference type="PANTHER" id="PTHR33841:SF5">
    <property type="entry name" value="DNA METHYLASE (MODIFICATION METHYLASE) (METHYLTRANSFERASE)-RELATED"/>
    <property type="match status" value="1"/>
</dbReference>
<reference evidence="6 7" key="1">
    <citation type="submission" date="2023-07" db="EMBL/GenBank/DDBJ databases">
        <title>Sequencing the genomes of 1000 actinobacteria strains.</title>
        <authorList>
            <person name="Klenk H.-P."/>
        </authorList>
    </citation>
    <scope>NUCLEOTIDE SEQUENCE [LARGE SCALE GENOMIC DNA]</scope>
    <source>
        <strain evidence="6 7">DSM 19426</strain>
    </source>
</reference>
<protein>
    <submittedName>
        <fullName evidence="6">SAM-dependent methyltransferase</fullName>
    </submittedName>
</protein>
<dbReference type="Pfam" id="PF12950">
    <property type="entry name" value="TaqI_C"/>
    <property type="match status" value="1"/>
</dbReference>
<evidence type="ECO:0000256" key="2">
    <source>
        <dbReference type="ARBA" id="ARBA00022679"/>
    </source>
</evidence>
<evidence type="ECO:0000313" key="6">
    <source>
        <dbReference type="EMBL" id="MDR7362384.1"/>
    </source>
</evidence>
<dbReference type="Proteomes" id="UP001183648">
    <property type="component" value="Unassembled WGS sequence"/>
</dbReference>
<dbReference type="GO" id="GO:0032259">
    <property type="term" value="P:methylation"/>
    <property type="evidence" value="ECO:0007669"/>
    <property type="project" value="UniProtKB-KW"/>
</dbReference>
<dbReference type="InterPro" id="IPR025931">
    <property type="entry name" value="TaqI_C"/>
</dbReference>
<dbReference type="PANTHER" id="PTHR33841">
    <property type="entry name" value="DNA METHYLTRANSFERASE YEEA-RELATED"/>
    <property type="match status" value="1"/>
</dbReference>
<dbReference type="Gene3D" id="3.40.50.150">
    <property type="entry name" value="Vaccinia Virus protein VP39"/>
    <property type="match status" value="1"/>
</dbReference>
<gene>
    <name evidence="6" type="ORF">J2S63_001937</name>
</gene>
<accession>A0ABU2BWF3</accession>
<dbReference type="RefSeq" id="WP_310301700.1">
    <property type="nucleotide sequence ID" value="NZ_BAAAPS010000008.1"/>
</dbReference>
<dbReference type="InterPro" id="IPR029063">
    <property type="entry name" value="SAM-dependent_MTases_sf"/>
</dbReference>
<evidence type="ECO:0000259" key="4">
    <source>
        <dbReference type="Pfam" id="PF02384"/>
    </source>
</evidence>